<dbReference type="Proteomes" id="UP000594262">
    <property type="component" value="Unplaced"/>
</dbReference>
<dbReference type="PANTHER" id="PTHR14234:SF19">
    <property type="entry name" value="RIM-BINDING PROTEIN, ISOFORM F"/>
    <property type="match status" value="1"/>
</dbReference>
<feature type="region of interest" description="Disordered" evidence="3">
    <location>
        <begin position="201"/>
        <end position="249"/>
    </location>
</feature>
<feature type="domain" description="SH3" evidence="4">
    <location>
        <begin position="72"/>
        <end position="140"/>
    </location>
</feature>
<sequence length="359" mass="40127">MYSLAGYDVSDDEFDVTPMVALDDTDLGITEPKQQNNNKQDGIISPGEVDNTVEAIDYETLEEETIDERQNERVRIFIAIYSYDPITMSPNTEYNSEELSFKKDDLIQIIGEMGEDGFYFGKIDGKSGYVPSNLVAEINLDDNTIIDSSVDENLDQINDTKNKSDSFDLSHMLKPSKVHSDEEDENPGLLSELNKSLSNSVPILSSSNQHEDDKTTNNENLPTAYSLPELQNSSEDESGRDSGRKRADPYKLKPRLMVALFNYDPAVSSPNVDSEIELSFAAGEKIEVYGEMDEDGFFSGKLNGRKGLIPSNFVSDRKEESKTSMAISSSQESLETKNKKKKKNLFKSMSKAISKFKSK</sequence>
<evidence type="ECO:0000256" key="1">
    <source>
        <dbReference type="ARBA" id="ARBA00022443"/>
    </source>
</evidence>
<dbReference type="PANTHER" id="PTHR14234">
    <property type="entry name" value="RIM BINDING PROTEIN-RELATED"/>
    <property type="match status" value="1"/>
</dbReference>
<keyword evidence="1 2" id="KW-0728">SH3 domain</keyword>
<evidence type="ECO:0000256" key="2">
    <source>
        <dbReference type="PROSITE-ProRule" id="PRU00192"/>
    </source>
</evidence>
<feature type="compositionally biased region" description="Basic and acidic residues" evidence="3">
    <location>
        <begin position="237"/>
        <end position="249"/>
    </location>
</feature>
<evidence type="ECO:0000259" key="4">
    <source>
        <dbReference type="PROSITE" id="PS50002"/>
    </source>
</evidence>
<dbReference type="FunFam" id="2.30.30.40:FF:000023">
    <property type="entry name" value="RIMS-binding protein 2 isoform F"/>
    <property type="match status" value="1"/>
</dbReference>
<keyword evidence="6" id="KW-1185">Reference proteome</keyword>
<feature type="compositionally biased region" description="Polar residues" evidence="3">
    <location>
        <begin position="323"/>
        <end position="333"/>
    </location>
</feature>
<accession>A0A7M5XK30</accession>
<dbReference type="Gene3D" id="2.30.30.40">
    <property type="entry name" value="SH3 Domains"/>
    <property type="match status" value="2"/>
</dbReference>
<name>A0A7M5XK30_9CNID</name>
<protein>
    <recommendedName>
        <fullName evidence="4">SH3 domain-containing protein</fullName>
    </recommendedName>
</protein>
<feature type="domain" description="SH3" evidence="4">
    <location>
        <begin position="252"/>
        <end position="319"/>
    </location>
</feature>
<dbReference type="OrthoDB" id="4158657at2759"/>
<dbReference type="InterPro" id="IPR036028">
    <property type="entry name" value="SH3-like_dom_sf"/>
</dbReference>
<dbReference type="PROSITE" id="PS50002">
    <property type="entry name" value="SH3"/>
    <property type="match status" value="2"/>
</dbReference>
<dbReference type="GeneID" id="136817113"/>
<dbReference type="InterPro" id="IPR001452">
    <property type="entry name" value="SH3_domain"/>
</dbReference>
<dbReference type="AlphaFoldDB" id="A0A7M5XK30"/>
<dbReference type="RefSeq" id="XP_066929551.1">
    <property type="nucleotide sequence ID" value="XM_067073450.1"/>
</dbReference>
<evidence type="ECO:0000256" key="3">
    <source>
        <dbReference type="SAM" id="MobiDB-lite"/>
    </source>
</evidence>
<organism evidence="5 6">
    <name type="scientific">Clytia hemisphaerica</name>
    <dbReference type="NCBI Taxonomy" id="252671"/>
    <lineage>
        <taxon>Eukaryota</taxon>
        <taxon>Metazoa</taxon>
        <taxon>Cnidaria</taxon>
        <taxon>Hydrozoa</taxon>
        <taxon>Hydroidolina</taxon>
        <taxon>Leptothecata</taxon>
        <taxon>Obeliida</taxon>
        <taxon>Clytiidae</taxon>
        <taxon>Clytia</taxon>
    </lineage>
</organism>
<proteinExistence type="predicted"/>
<dbReference type="Pfam" id="PF07653">
    <property type="entry name" value="SH3_2"/>
    <property type="match status" value="2"/>
</dbReference>
<evidence type="ECO:0000313" key="6">
    <source>
        <dbReference type="Proteomes" id="UP000594262"/>
    </source>
</evidence>
<dbReference type="PRINTS" id="PR00452">
    <property type="entry name" value="SH3DOMAIN"/>
</dbReference>
<dbReference type="SUPFAM" id="SSF50044">
    <property type="entry name" value="SH3-domain"/>
    <property type="match status" value="2"/>
</dbReference>
<dbReference type="InterPro" id="IPR040325">
    <property type="entry name" value="RIMBP1/2/3"/>
</dbReference>
<dbReference type="EnsemblMetazoa" id="CLYHEMT022953.1">
    <property type="protein sequence ID" value="CLYHEMP022953.1"/>
    <property type="gene ID" value="CLYHEMG022953"/>
</dbReference>
<reference evidence="5" key="1">
    <citation type="submission" date="2021-01" db="UniProtKB">
        <authorList>
            <consortium name="EnsemblMetazoa"/>
        </authorList>
    </citation>
    <scope>IDENTIFICATION</scope>
</reference>
<dbReference type="GO" id="GO:0007274">
    <property type="term" value="P:neuromuscular synaptic transmission"/>
    <property type="evidence" value="ECO:0007669"/>
    <property type="project" value="TreeGrafter"/>
</dbReference>
<dbReference type="GO" id="GO:0045202">
    <property type="term" value="C:synapse"/>
    <property type="evidence" value="ECO:0007669"/>
    <property type="project" value="GOC"/>
</dbReference>
<evidence type="ECO:0000313" key="5">
    <source>
        <dbReference type="EnsemblMetazoa" id="CLYHEMP022953.1"/>
    </source>
</evidence>
<feature type="region of interest" description="Disordered" evidence="3">
    <location>
        <begin position="313"/>
        <end position="343"/>
    </location>
</feature>
<dbReference type="FunFam" id="2.30.30.40:FF:000016">
    <property type="entry name" value="RIMS-binding protein 2 isoform X2"/>
    <property type="match status" value="1"/>
</dbReference>
<dbReference type="SMART" id="SM00326">
    <property type="entry name" value="SH3"/>
    <property type="match status" value="2"/>
</dbReference>
<feature type="compositionally biased region" description="Polar residues" evidence="3">
    <location>
        <begin position="217"/>
        <end position="233"/>
    </location>
</feature>